<dbReference type="PROSITE" id="PS51257">
    <property type="entry name" value="PROKAR_LIPOPROTEIN"/>
    <property type="match status" value="1"/>
</dbReference>
<keyword evidence="1" id="KW-0732">Signal</keyword>
<comment type="caution">
    <text evidence="2">The sequence shown here is derived from an EMBL/GenBank/DDBJ whole genome shotgun (WGS) entry which is preliminary data.</text>
</comment>
<dbReference type="Gene3D" id="3.30.1330.60">
    <property type="entry name" value="OmpA-like domain"/>
    <property type="match status" value="1"/>
</dbReference>
<dbReference type="OrthoDB" id="307452at2"/>
<evidence type="ECO:0000313" key="3">
    <source>
        <dbReference type="Proteomes" id="UP000323176"/>
    </source>
</evidence>
<sequence length="214" mass="24682">MRVFILLSLLFFIGCQSAVIISSNSDNENLNNKNNTDAINNGQFIYVTNDVITNTNNFENNVFYVQNTKRGKLLILKEPIFFDSNSSVVNTNIYASTLDYLSLVLKSTNILSIYIEGHIDSSEIRYMNKNTVYNLSPTNNILYLYDRNNEADLSYLRSLAVADSLTDNDKKLKIIGLQNLIDYGTKEQNRRVEFVIIENSNDMYMYTNYIFNLY</sequence>
<evidence type="ECO:0000313" key="2">
    <source>
        <dbReference type="EMBL" id="TXJ40159.1"/>
    </source>
</evidence>
<feature type="chain" id="PRO_5022683283" description="OmpA-like domain-containing protein" evidence="1">
    <location>
        <begin position="19"/>
        <end position="214"/>
    </location>
</feature>
<evidence type="ECO:0000256" key="1">
    <source>
        <dbReference type="SAM" id="SignalP"/>
    </source>
</evidence>
<organism evidence="2 3">
    <name type="scientific">Brachyspira pilosicoli</name>
    <name type="common">Serpulina pilosicoli</name>
    <dbReference type="NCBI Taxonomy" id="52584"/>
    <lineage>
        <taxon>Bacteria</taxon>
        <taxon>Pseudomonadati</taxon>
        <taxon>Spirochaetota</taxon>
        <taxon>Spirochaetia</taxon>
        <taxon>Brachyspirales</taxon>
        <taxon>Brachyspiraceae</taxon>
        <taxon>Brachyspira</taxon>
    </lineage>
</organism>
<protein>
    <recommendedName>
        <fullName evidence="4">OmpA-like domain-containing protein</fullName>
    </recommendedName>
</protein>
<dbReference type="SUPFAM" id="SSF103088">
    <property type="entry name" value="OmpA-like"/>
    <property type="match status" value="1"/>
</dbReference>
<proteinExistence type="predicted"/>
<feature type="signal peptide" evidence="1">
    <location>
        <begin position="1"/>
        <end position="18"/>
    </location>
</feature>
<name>A0A5C8EQ60_BRAPL</name>
<gene>
    <name evidence="2" type="ORF">EPJ72_08580</name>
</gene>
<dbReference type="EMBL" id="SAXY01000051">
    <property type="protein sequence ID" value="TXJ40159.1"/>
    <property type="molecule type" value="Genomic_DNA"/>
</dbReference>
<accession>A0A5C8EQ60</accession>
<reference evidence="2 3" key="1">
    <citation type="journal article" date="1992" name="Lakartidningen">
        <title>[Penicillin V and not amoxicillin is the first choice preparation in acute otitis].</title>
        <authorList>
            <person name="Kamme C."/>
            <person name="Lundgren K."/>
            <person name="Prellner K."/>
        </authorList>
    </citation>
    <scope>NUCLEOTIDE SEQUENCE [LARGE SCALE GENOMIC DNA]</scope>
    <source>
        <strain evidence="2 3">PC5538III-hc</strain>
    </source>
</reference>
<dbReference type="Proteomes" id="UP000323176">
    <property type="component" value="Unassembled WGS sequence"/>
</dbReference>
<evidence type="ECO:0008006" key="4">
    <source>
        <dbReference type="Google" id="ProtNLM"/>
    </source>
</evidence>
<dbReference type="AlphaFoldDB" id="A0A5C8EQ60"/>
<dbReference type="InterPro" id="IPR036737">
    <property type="entry name" value="OmpA-like_sf"/>
</dbReference>